<dbReference type="RefSeq" id="WP_035738947.1">
    <property type="nucleotide sequence ID" value="NZ_JRLY01000004.1"/>
</dbReference>
<dbReference type="PANTHER" id="PTHR43358">
    <property type="entry name" value="ALPHA/BETA-HYDROLASE"/>
    <property type="match status" value="1"/>
</dbReference>
<gene>
    <name evidence="3" type="ORF">Q766_06040</name>
</gene>
<dbReference type="AlphaFoldDB" id="A0A0A2MZ82"/>
<dbReference type="InterPro" id="IPR029058">
    <property type="entry name" value="AB_hydrolase_fold"/>
</dbReference>
<evidence type="ECO:0000259" key="2">
    <source>
        <dbReference type="Pfam" id="PF12146"/>
    </source>
</evidence>
<dbReference type="OrthoDB" id="9777090at2"/>
<dbReference type="PANTHER" id="PTHR43358:SF4">
    <property type="entry name" value="ALPHA_BETA HYDROLASE FOLD-1 DOMAIN-CONTAINING PROTEIN"/>
    <property type="match status" value="1"/>
</dbReference>
<organism evidence="3 4">
    <name type="scientific">Flavobacterium subsaxonicum WB 4.1-42 = DSM 21790</name>
    <dbReference type="NCBI Taxonomy" id="1121898"/>
    <lineage>
        <taxon>Bacteria</taxon>
        <taxon>Pseudomonadati</taxon>
        <taxon>Bacteroidota</taxon>
        <taxon>Flavobacteriia</taxon>
        <taxon>Flavobacteriales</taxon>
        <taxon>Flavobacteriaceae</taxon>
        <taxon>Flavobacterium</taxon>
    </lineage>
</organism>
<dbReference type="Proteomes" id="UP000030111">
    <property type="component" value="Unassembled WGS sequence"/>
</dbReference>
<feature type="transmembrane region" description="Helical" evidence="1">
    <location>
        <begin position="15"/>
        <end position="35"/>
    </location>
</feature>
<dbReference type="eggNOG" id="COG1073">
    <property type="taxonomic scope" value="Bacteria"/>
</dbReference>
<sequence>MAKKARLGSKIARRILRTLAVIFIVMNVIAVFHAYKFTHYTSETSTKIKKPEKLSGADIAKIIFFGINNPRPVNAIVPGQPYTTLKLKSNKEIECWSVKAANSKGTVVLFHGYGGNKSGMVDKSDEFIKMGYSTLLVDFMGSGNSEGNQTTIGFYEAEQVKTCFDYLKQKGETNIILFGTSMGSVAIMKAIDDYSIQPSKIILECPFGTMYQTVCARFKVVGAPTFPMAELLVFWGGLENGFWAFGHNPVDYAKGIKTPALLLYGEQDNRVNRTEIDDIFSNLKGPKQLKTYPLAGHENYLIKYKTAWVKDVCSFLSEKN</sequence>
<dbReference type="Gene3D" id="3.40.50.1820">
    <property type="entry name" value="alpha/beta hydrolase"/>
    <property type="match status" value="1"/>
</dbReference>
<feature type="domain" description="Serine aminopeptidase S33" evidence="2">
    <location>
        <begin position="102"/>
        <end position="213"/>
    </location>
</feature>
<reference evidence="3 4" key="1">
    <citation type="submission" date="2013-09" db="EMBL/GenBank/DDBJ databases">
        <authorList>
            <person name="Zeng Z."/>
            <person name="Chen C."/>
        </authorList>
    </citation>
    <scope>NUCLEOTIDE SEQUENCE [LARGE SCALE GENOMIC DNA]</scope>
    <source>
        <strain evidence="3 4">WB 4.1-42</strain>
    </source>
</reference>
<accession>A0A0A2MZ82</accession>
<protein>
    <recommendedName>
        <fullName evidence="2">Serine aminopeptidase S33 domain-containing protein</fullName>
    </recommendedName>
</protein>
<proteinExistence type="predicted"/>
<evidence type="ECO:0000256" key="1">
    <source>
        <dbReference type="SAM" id="Phobius"/>
    </source>
</evidence>
<evidence type="ECO:0000313" key="4">
    <source>
        <dbReference type="Proteomes" id="UP000030111"/>
    </source>
</evidence>
<dbReference type="Pfam" id="PF12146">
    <property type="entry name" value="Hydrolase_4"/>
    <property type="match status" value="1"/>
</dbReference>
<dbReference type="InterPro" id="IPR052920">
    <property type="entry name" value="DNA-binding_regulatory"/>
</dbReference>
<keyword evidence="1" id="KW-0812">Transmembrane</keyword>
<dbReference type="STRING" id="1121898.GCA_000422725_00436"/>
<keyword evidence="4" id="KW-1185">Reference proteome</keyword>
<keyword evidence="1" id="KW-1133">Transmembrane helix</keyword>
<dbReference type="SUPFAM" id="SSF53474">
    <property type="entry name" value="alpha/beta-Hydrolases"/>
    <property type="match status" value="1"/>
</dbReference>
<keyword evidence="1" id="KW-0472">Membrane</keyword>
<name>A0A0A2MZ82_9FLAO</name>
<evidence type="ECO:0000313" key="3">
    <source>
        <dbReference type="EMBL" id="KGO93530.1"/>
    </source>
</evidence>
<comment type="caution">
    <text evidence="3">The sequence shown here is derived from an EMBL/GenBank/DDBJ whole genome shotgun (WGS) entry which is preliminary data.</text>
</comment>
<dbReference type="InterPro" id="IPR022742">
    <property type="entry name" value="Hydrolase_4"/>
</dbReference>
<dbReference type="EMBL" id="JRLY01000004">
    <property type="protein sequence ID" value="KGO93530.1"/>
    <property type="molecule type" value="Genomic_DNA"/>
</dbReference>